<evidence type="ECO:0000313" key="2">
    <source>
        <dbReference type="Proteomes" id="UP000078148"/>
    </source>
</evidence>
<dbReference type="KEGG" id="pbv:AR543_p0014"/>
<evidence type="ECO:0000313" key="1">
    <source>
        <dbReference type="EMBL" id="ARR10622.1"/>
    </source>
</evidence>
<dbReference type="Proteomes" id="UP000078148">
    <property type="component" value="Plasmid unnamed1"/>
</dbReference>
<keyword evidence="2" id="KW-1185">Reference proteome</keyword>
<name>A0A1X9T457_9BACL</name>
<organism evidence="1 2">
    <name type="scientific">Paenibacillus bovis</name>
    <dbReference type="NCBI Taxonomy" id="1616788"/>
    <lineage>
        <taxon>Bacteria</taxon>
        <taxon>Bacillati</taxon>
        <taxon>Bacillota</taxon>
        <taxon>Bacilli</taxon>
        <taxon>Bacillales</taxon>
        <taxon>Paenibacillaceae</taxon>
        <taxon>Paenibacillus</taxon>
    </lineage>
</organism>
<dbReference type="EMBL" id="CP021170">
    <property type="protein sequence ID" value="ARR10622.1"/>
    <property type="molecule type" value="Genomic_DNA"/>
</dbReference>
<proteinExistence type="predicted"/>
<geneLocation type="plasmid" evidence="1 2">
    <name>unnamed1</name>
</geneLocation>
<reference evidence="1 2" key="1">
    <citation type="journal article" date="2016" name="Int. J. Syst. Evol. Microbiol.">
        <title>Paenibacillus damxungensis sp. nov., isolated from raw yak (Bos grunniens) milk.</title>
        <authorList>
            <person name="Wu Z."/>
            <person name="Gao C."/>
            <person name="Han J."/>
            <person name="Liu Z."/>
        </authorList>
    </citation>
    <scope>NUCLEOTIDE SEQUENCE [LARGE SCALE GENOMIC DNA]</scope>
    <source>
        <strain evidence="1 2">BD3526</strain>
        <plasmid evidence="1 2">unnamed1</plasmid>
    </source>
</reference>
<gene>
    <name evidence="1" type="ORF">AR543_p0014</name>
</gene>
<keyword evidence="1" id="KW-0614">Plasmid</keyword>
<accession>A0A1X9T457</accession>
<dbReference type="AlphaFoldDB" id="A0A1X9T457"/>
<sequence>MHTCGYCGTEVQVKATMAYCSFCEMDLWEEDITEDGQRRELVVQKAVLLIDAKRPTPYLMEQSAFSLIKLLKLVRAERKRLYEMSRLFRKGNEAGGGFTEQQQVVNEDYELFCRKAWVIENILRDKMSAFPARITDDYLEKMLEQMDKQSRDTMTFSAPRAPSGATKK</sequence>
<protein>
    <submittedName>
        <fullName evidence="1">Uncharacterized protein</fullName>
    </submittedName>
</protein>